<protein>
    <submittedName>
        <fullName evidence="2">Uncharacterized protein</fullName>
    </submittedName>
</protein>
<proteinExistence type="predicted"/>
<keyword evidence="3" id="KW-1185">Reference proteome</keyword>
<dbReference type="RefSeq" id="WP_264776513.1">
    <property type="nucleotide sequence ID" value="NZ_AP026560.1"/>
</dbReference>
<feature type="chain" id="PRO_5047120086" evidence="1">
    <location>
        <begin position="18"/>
        <end position="130"/>
    </location>
</feature>
<dbReference type="Proteomes" id="UP001064971">
    <property type="component" value="Chromosome"/>
</dbReference>
<feature type="signal peptide" evidence="1">
    <location>
        <begin position="1"/>
        <end position="17"/>
    </location>
</feature>
<gene>
    <name evidence="2" type="ORF">DAETH_06590</name>
</gene>
<evidence type="ECO:0000313" key="3">
    <source>
        <dbReference type="Proteomes" id="UP001064971"/>
    </source>
</evidence>
<dbReference type="EMBL" id="AP026560">
    <property type="protein sequence ID" value="BDP40690.1"/>
    <property type="molecule type" value="Genomic_DNA"/>
</dbReference>
<keyword evidence="1" id="KW-0732">Signal</keyword>
<evidence type="ECO:0000256" key="1">
    <source>
        <dbReference type="SAM" id="SignalP"/>
    </source>
</evidence>
<accession>A0ABN6RBG9</accession>
<sequence>MRTISLFAALLAGPAHAQTLPNMSPATSAQRTVIDTNARAFTGRGCKTYGIKLNPAPPNITAAQAKLAADLAVTSLVELYQKLEVPITRFVRTPAGGAHLYLAKDRSYMEVLTVKTGGRYYQGIRACVLR</sequence>
<organism evidence="2 3">
    <name type="scientific">Deinococcus aetherius</name>
    <dbReference type="NCBI Taxonomy" id="200252"/>
    <lineage>
        <taxon>Bacteria</taxon>
        <taxon>Thermotogati</taxon>
        <taxon>Deinococcota</taxon>
        <taxon>Deinococci</taxon>
        <taxon>Deinococcales</taxon>
        <taxon>Deinococcaceae</taxon>
        <taxon>Deinococcus</taxon>
    </lineage>
</organism>
<name>A0ABN6RBG9_9DEIO</name>
<reference evidence="2" key="1">
    <citation type="submission" date="2022-07" db="EMBL/GenBank/DDBJ databases">
        <title>Complete Genome Sequence of the Radioresistant Bacterium Deinococcus aetherius ST0316, Isolated from the Air Dust collected in Lower Stratosphere above Japan.</title>
        <authorList>
            <person name="Satoh K."/>
            <person name="Hagiwara K."/>
            <person name="Katsumata K."/>
            <person name="Kubo A."/>
            <person name="Yokobori S."/>
            <person name="Yamagishi A."/>
            <person name="Oono Y."/>
            <person name="Narumi I."/>
        </authorList>
    </citation>
    <scope>NUCLEOTIDE SEQUENCE</scope>
    <source>
        <strain evidence="2">ST0316</strain>
    </source>
</reference>
<evidence type="ECO:0000313" key="2">
    <source>
        <dbReference type="EMBL" id="BDP40690.1"/>
    </source>
</evidence>